<protein>
    <submittedName>
        <fullName evidence="9">Sugar ABC transporter permease</fullName>
    </submittedName>
</protein>
<gene>
    <name evidence="9" type="ORF">KDL01_26020</name>
</gene>
<comment type="similarity">
    <text evidence="7">Belongs to the binding-protein-dependent transport system permease family.</text>
</comment>
<accession>A0A941EZ50</accession>
<dbReference type="AlphaFoldDB" id="A0A941EZ50"/>
<feature type="transmembrane region" description="Helical" evidence="7">
    <location>
        <begin position="76"/>
        <end position="97"/>
    </location>
</feature>
<comment type="subcellular location">
    <subcellularLocation>
        <location evidence="1 7">Cell membrane</location>
        <topology evidence="1 7">Multi-pass membrane protein</topology>
    </subcellularLocation>
</comment>
<evidence type="ECO:0000313" key="9">
    <source>
        <dbReference type="EMBL" id="MBR7836764.1"/>
    </source>
</evidence>
<keyword evidence="3" id="KW-1003">Cell membrane</keyword>
<organism evidence="9 10">
    <name type="scientific">Actinospica durhamensis</name>
    <dbReference type="NCBI Taxonomy" id="1508375"/>
    <lineage>
        <taxon>Bacteria</taxon>
        <taxon>Bacillati</taxon>
        <taxon>Actinomycetota</taxon>
        <taxon>Actinomycetes</taxon>
        <taxon>Catenulisporales</taxon>
        <taxon>Actinospicaceae</taxon>
        <taxon>Actinospica</taxon>
    </lineage>
</organism>
<dbReference type="PANTHER" id="PTHR43227:SF11">
    <property type="entry name" value="BLL4140 PROTEIN"/>
    <property type="match status" value="1"/>
</dbReference>
<dbReference type="Proteomes" id="UP000675781">
    <property type="component" value="Unassembled WGS sequence"/>
</dbReference>
<dbReference type="SUPFAM" id="SSF161098">
    <property type="entry name" value="MetI-like"/>
    <property type="match status" value="1"/>
</dbReference>
<dbReference type="InterPro" id="IPR000515">
    <property type="entry name" value="MetI-like"/>
</dbReference>
<dbReference type="Pfam" id="PF00528">
    <property type="entry name" value="BPD_transp_1"/>
    <property type="match status" value="1"/>
</dbReference>
<feature type="transmembrane region" description="Helical" evidence="7">
    <location>
        <begin position="12"/>
        <end position="32"/>
    </location>
</feature>
<sequence length="303" mass="32977">MSLWERVKRDRVLLAMLAPGFLFFLVFCYGALFGDIVAFEDYQPYTGFLGSAWTGLQNFSAVFADPVFWQSVRNTLVINGVALVLCFPAPLALALMLNSILSGKVRKFVQSVVYLPHFIGWTIIVALFEQVLGSGGAFTHLESALGLGSWSPMYSDGFFPFLLAFEAIWKDCGWGTIIFLAALMNIEPALYEAAALDGAGRRHRFTAVTLPAVMPVTVLLLILRLGTLLASGFQQILLQQGNVSLSSSQVIDTYVYSQGIASGNWGQAGAIALVETVVGLLLVLGANKVAHLFGQDGFYRRES</sequence>
<evidence type="ECO:0000256" key="5">
    <source>
        <dbReference type="ARBA" id="ARBA00022989"/>
    </source>
</evidence>
<dbReference type="PANTHER" id="PTHR43227">
    <property type="entry name" value="BLL4140 PROTEIN"/>
    <property type="match status" value="1"/>
</dbReference>
<evidence type="ECO:0000313" key="10">
    <source>
        <dbReference type="Proteomes" id="UP000675781"/>
    </source>
</evidence>
<evidence type="ECO:0000256" key="4">
    <source>
        <dbReference type="ARBA" id="ARBA00022692"/>
    </source>
</evidence>
<evidence type="ECO:0000256" key="3">
    <source>
        <dbReference type="ARBA" id="ARBA00022475"/>
    </source>
</evidence>
<evidence type="ECO:0000256" key="6">
    <source>
        <dbReference type="ARBA" id="ARBA00023136"/>
    </source>
</evidence>
<dbReference type="Gene3D" id="1.10.3720.10">
    <property type="entry name" value="MetI-like"/>
    <property type="match status" value="1"/>
</dbReference>
<dbReference type="InterPro" id="IPR050809">
    <property type="entry name" value="UgpAE/MalFG_permease"/>
</dbReference>
<keyword evidence="4 7" id="KW-0812">Transmembrane</keyword>
<dbReference type="PROSITE" id="PS50928">
    <property type="entry name" value="ABC_TM1"/>
    <property type="match status" value="1"/>
</dbReference>
<dbReference type="RefSeq" id="WP_212531236.1">
    <property type="nucleotide sequence ID" value="NZ_JAGSOG010000159.1"/>
</dbReference>
<feature type="transmembrane region" description="Helical" evidence="7">
    <location>
        <begin position="205"/>
        <end position="223"/>
    </location>
</feature>
<keyword evidence="2 7" id="KW-0813">Transport</keyword>
<feature type="transmembrane region" description="Helical" evidence="7">
    <location>
        <begin position="265"/>
        <end position="284"/>
    </location>
</feature>
<feature type="transmembrane region" description="Helical" evidence="7">
    <location>
        <begin position="118"/>
        <end position="138"/>
    </location>
</feature>
<keyword evidence="6 7" id="KW-0472">Membrane</keyword>
<evidence type="ECO:0000259" key="8">
    <source>
        <dbReference type="PROSITE" id="PS50928"/>
    </source>
</evidence>
<dbReference type="InterPro" id="IPR035906">
    <property type="entry name" value="MetI-like_sf"/>
</dbReference>
<dbReference type="EMBL" id="JAGSOG010000159">
    <property type="protein sequence ID" value="MBR7836764.1"/>
    <property type="molecule type" value="Genomic_DNA"/>
</dbReference>
<dbReference type="GO" id="GO:0055085">
    <property type="term" value="P:transmembrane transport"/>
    <property type="evidence" value="ECO:0007669"/>
    <property type="project" value="InterPro"/>
</dbReference>
<proteinExistence type="inferred from homology"/>
<keyword evidence="5 7" id="KW-1133">Transmembrane helix</keyword>
<evidence type="ECO:0000256" key="1">
    <source>
        <dbReference type="ARBA" id="ARBA00004651"/>
    </source>
</evidence>
<feature type="transmembrane region" description="Helical" evidence="7">
    <location>
        <begin position="158"/>
        <end position="184"/>
    </location>
</feature>
<dbReference type="GO" id="GO:0005886">
    <property type="term" value="C:plasma membrane"/>
    <property type="evidence" value="ECO:0007669"/>
    <property type="project" value="UniProtKB-SubCell"/>
</dbReference>
<evidence type="ECO:0000256" key="7">
    <source>
        <dbReference type="RuleBase" id="RU363032"/>
    </source>
</evidence>
<feature type="domain" description="ABC transmembrane type-1" evidence="8">
    <location>
        <begin position="72"/>
        <end position="286"/>
    </location>
</feature>
<reference evidence="9" key="1">
    <citation type="submission" date="2021-04" db="EMBL/GenBank/DDBJ databases">
        <title>Genome based classification of Actinospica acidithermotolerans sp. nov., an actinobacterium isolated from an Indonesian hot spring.</title>
        <authorList>
            <person name="Kusuma A.B."/>
            <person name="Putra K.E."/>
            <person name="Nafisah S."/>
            <person name="Loh J."/>
            <person name="Nouioui I."/>
            <person name="Goodfellow M."/>
        </authorList>
    </citation>
    <scope>NUCLEOTIDE SEQUENCE</scope>
    <source>
        <strain evidence="9">CSCA 57</strain>
    </source>
</reference>
<dbReference type="CDD" id="cd06261">
    <property type="entry name" value="TM_PBP2"/>
    <property type="match status" value="1"/>
</dbReference>
<name>A0A941EZ50_9ACTN</name>
<evidence type="ECO:0000256" key="2">
    <source>
        <dbReference type="ARBA" id="ARBA00022448"/>
    </source>
</evidence>
<keyword evidence="10" id="KW-1185">Reference proteome</keyword>
<comment type="caution">
    <text evidence="9">The sequence shown here is derived from an EMBL/GenBank/DDBJ whole genome shotgun (WGS) entry which is preliminary data.</text>
</comment>